<name>A0A218MLG8_9VIRU</name>
<organism evidence="1">
    <name type="scientific">uncultured virus</name>
    <dbReference type="NCBI Taxonomy" id="340016"/>
    <lineage>
        <taxon>Viruses</taxon>
        <taxon>environmental samples</taxon>
    </lineage>
</organism>
<reference evidence="1" key="1">
    <citation type="submission" date="2016-10" db="EMBL/GenBank/DDBJ databases">
        <authorList>
            <person name="Varghese N."/>
        </authorList>
    </citation>
    <scope>NUCLEOTIDE SEQUENCE</scope>
</reference>
<reference evidence="1" key="2">
    <citation type="journal article" date="2017" name="Nat. Commun.">
        <title>Single-virus genomics reveals hidden cosmopolitan and abundant viruses.</title>
        <authorList>
            <person name="Martinez-Hernandez F."/>
            <person name="Fornas O."/>
            <person name="Lluesma Gomez M."/>
            <person name="Bolduc B."/>
            <person name="de la Cruz Pena M.J."/>
            <person name="Martinez J.M."/>
            <person name="Anton J."/>
            <person name="Gasol J.M."/>
            <person name="Rosselli R."/>
            <person name="Rodriguez-Valera F."/>
            <person name="Sullivan M.B."/>
            <person name="Acinas S.G."/>
            <person name="Martinez-Garcia M."/>
        </authorList>
    </citation>
    <scope>NUCLEOTIDE SEQUENCE</scope>
</reference>
<sequence length="215" mass="22354">MGATYTRQSSYSDGDVITAAHTNDEFNQLLAAFASSSGHTHDGTSAEGGPITKLLGNTLTFGAGTAGTDITVTFDGETSDGVLKWMEDEDYFEFSDDILIASTEKLQFRDTAIFINSSTDGQLDLIADGAVLVDTAGDITLDADGGDVVLKDGGTQYGSLTNTSGNLIIKSGSTTAVTFSGANTTFAGTVTIGSAEISETELEILVSDRYVLTLL</sequence>
<dbReference type="EMBL" id="KY052814">
    <property type="protein sequence ID" value="ASF00123.1"/>
    <property type="molecule type" value="Genomic_DNA"/>
</dbReference>
<proteinExistence type="predicted"/>
<accession>A0A218MLG8</accession>
<protein>
    <submittedName>
        <fullName evidence="1">Uncharacterized protein</fullName>
    </submittedName>
</protein>
<evidence type="ECO:0000313" key="1">
    <source>
        <dbReference type="EMBL" id="ASF00123.1"/>
    </source>
</evidence>